<keyword evidence="2" id="KW-0472">Membrane</keyword>
<gene>
    <name evidence="3" type="ORF">BDV34DRAFT_194910</name>
</gene>
<evidence type="ECO:0000313" key="3">
    <source>
        <dbReference type="EMBL" id="KAB8205885.1"/>
    </source>
</evidence>
<keyword evidence="4" id="KW-1185">Reference proteome</keyword>
<name>A0A5N6DLA1_ASPPA</name>
<accession>A0A5N6DLA1</accession>
<evidence type="ECO:0000313" key="4">
    <source>
        <dbReference type="Proteomes" id="UP000326532"/>
    </source>
</evidence>
<evidence type="ECO:0000256" key="1">
    <source>
        <dbReference type="SAM" id="MobiDB-lite"/>
    </source>
</evidence>
<keyword evidence="2" id="KW-1133">Transmembrane helix</keyword>
<evidence type="ECO:0000256" key="2">
    <source>
        <dbReference type="SAM" id="Phobius"/>
    </source>
</evidence>
<feature type="region of interest" description="Disordered" evidence="1">
    <location>
        <begin position="1"/>
        <end position="21"/>
    </location>
</feature>
<feature type="transmembrane region" description="Helical" evidence="2">
    <location>
        <begin position="88"/>
        <end position="109"/>
    </location>
</feature>
<reference evidence="3 4" key="1">
    <citation type="submission" date="2019-04" db="EMBL/GenBank/DDBJ databases">
        <title>Fungal friends and foes A comparative genomics study of 23 Aspergillus species from section Flavi.</title>
        <authorList>
            <consortium name="DOE Joint Genome Institute"/>
            <person name="Kjaerbolling I."/>
            <person name="Vesth T.C."/>
            <person name="Frisvad J.C."/>
            <person name="Nybo J.L."/>
            <person name="Theobald S."/>
            <person name="Kildgaard S."/>
            <person name="Petersen T.I."/>
            <person name="Kuo A."/>
            <person name="Sato A."/>
            <person name="Lyhne E.K."/>
            <person name="Kogle M.E."/>
            <person name="Wiebenga A."/>
            <person name="Kun R.S."/>
            <person name="Lubbers R.J."/>
            <person name="Makela M.R."/>
            <person name="Barry K."/>
            <person name="Chovatia M."/>
            <person name="Clum A."/>
            <person name="Daum C."/>
            <person name="Haridas S."/>
            <person name="He G."/>
            <person name="LaButti K."/>
            <person name="Lipzen A."/>
            <person name="Mondo S."/>
            <person name="Pangilinan J."/>
            <person name="Riley R."/>
            <person name="Salamov A."/>
            <person name="Simmons B.A."/>
            <person name="Magnuson J.K."/>
            <person name="Henrissat B."/>
            <person name="Mortensen U.H."/>
            <person name="Larsen T.O."/>
            <person name="De vries R.P."/>
            <person name="Grigoriev I.V."/>
            <person name="Machida M."/>
            <person name="Baker S.E."/>
            <person name="Andersen M.R."/>
        </authorList>
    </citation>
    <scope>NUCLEOTIDE SEQUENCE [LARGE SCALE GENOMIC DNA]</scope>
    <source>
        <strain evidence="3 4">CBS 117618</strain>
    </source>
</reference>
<proteinExistence type="predicted"/>
<dbReference type="AlphaFoldDB" id="A0A5N6DLA1"/>
<dbReference type="Proteomes" id="UP000326532">
    <property type="component" value="Unassembled WGS sequence"/>
</dbReference>
<protein>
    <submittedName>
        <fullName evidence="3">Uncharacterized protein</fullName>
    </submittedName>
</protein>
<organism evidence="3 4">
    <name type="scientific">Aspergillus parasiticus</name>
    <dbReference type="NCBI Taxonomy" id="5067"/>
    <lineage>
        <taxon>Eukaryota</taxon>
        <taxon>Fungi</taxon>
        <taxon>Dikarya</taxon>
        <taxon>Ascomycota</taxon>
        <taxon>Pezizomycotina</taxon>
        <taxon>Eurotiomycetes</taxon>
        <taxon>Eurotiomycetidae</taxon>
        <taxon>Eurotiales</taxon>
        <taxon>Aspergillaceae</taxon>
        <taxon>Aspergillus</taxon>
        <taxon>Aspergillus subgen. Circumdati</taxon>
    </lineage>
</organism>
<sequence>MPRNLDKNPATPVGGDWPPGINGEQVNNAAHAIPCLENASTLTGTPSLQLFQPNPTFLPSLSRPAALLPPEACLFIADSTFISSLKQAFLFVFSTLLCIVLSFSLLPIFNTVSQPMLSGFPAQCFC</sequence>
<keyword evidence="2" id="KW-0812">Transmembrane</keyword>
<dbReference type="EMBL" id="ML734967">
    <property type="protein sequence ID" value="KAB8205885.1"/>
    <property type="molecule type" value="Genomic_DNA"/>
</dbReference>
<dbReference type="VEuPathDB" id="FungiDB:BDV34DRAFT_194910"/>